<evidence type="ECO:0000256" key="5">
    <source>
        <dbReference type="ARBA" id="ARBA00022821"/>
    </source>
</evidence>
<dbReference type="SUPFAM" id="SSF52540">
    <property type="entry name" value="P-loop containing nucleoside triphosphate hydrolases"/>
    <property type="match status" value="1"/>
</dbReference>
<dbReference type="GO" id="GO:0043531">
    <property type="term" value="F:ADP binding"/>
    <property type="evidence" value="ECO:0007669"/>
    <property type="project" value="InterPro"/>
</dbReference>
<dbReference type="PRINTS" id="PR00364">
    <property type="entry name" value="DISEASERSIST"/>
</dbReference>
<keyword evidence="3" id="KW-0677">Repeat</keyword>
<keyword evidence="13" id="KW-1185">Reference proteome</keyword>
<sequence length="1361" mass="153759">MANWVASIVGELGSWVGTAAVQKFVDMGIESYLSKRKQSVDSEAALKRVQKALPQIRAVMGVAEALKMKDPSTRKWVQQFRDAVDAAEDVLDELEYKKLKSMVQNRGNQEGGSSSSSKKRKTYAMPIGGDILERLEKAVAMLDEATVDVEKLCQCAEKLGIRSLSESQLLEVRTDLNRETTSFLAEREVFGRDDEKAQIISWLTRETEDPLSSFGIVGVGGLGKTTLAQSVYQELSKASYFEKTIWVCVSTQFSVKVITANILAELGEECKGDNPLNVLQQRLRKIIHSKKIFLILDDVWEDKKMKDWEQLIAPLRFAQQGSKMLFTTRQKSVAEVLASVISTTHESLRLRDLEEQQLRLIFNSYAFHLSNPDAYGDLQAIGDQIIKKLHGNPLAARVIGSLLMNSRDPNYWRNILNHDSLINLEHGNEVMEVLKLSYYNLPADLQVCFRFCSIFPEDHEFDKDDLIKMWMASGFLQQKSREQKRPEDIGEDYFNILLRKSFFEVSKIEEGYYVMHDLIHELATNVSEGECCRVGPGHNDKSLYIPSTILHVSVHESKIQEVSHLENICSLVITTCNQQDETDLKFFVLPDNLVKKGLRLLKIEANRCCKLQDELSYSVHLRYLSIGPRYPYYQLFQHIIHAPIYKFYHLLILEVKGYSKIETTGMANLVRLRYMQLPDQIMKTISGVHMMTSLQQLTFFVGRESGHHVNELSTLNNLRLLTICNVENIRDPVEATSANLLAKKNLRSLKLICTSDETNLDNPEEIFDNLQPHQNLMELEIRYYNSQRFPMWTMGDMPHLSTFKLDRCPYLNNQSSFGQMPHLKILAISDCPNINILPDMPFSLTDFTVRNVGLTALPRFSTVHSSTQLSQTSSLRYVNIEKCPNLIMLDGFLQQGTVDLHYLERLYIKSCENLAQIPTHAFRTCVSLKHLEIEHCPKLTSLRDMPLSLTNFTICDAGLTALPRFSVHSSTQLSQASSLRCVDIIKCPNLIMSDGFLQLCTIDLHGLKELRFDSCENLAQIPMDAFSICVSLELLVIRACPKLTSLPCLPLSLITFEIDAIGVSALPEYLESSTSGSSDSPPPPSSFITSSLRFVYIRNCPNLIELDGFFQQDNIEFRTINLCCVYNCENLVQIPKGAFKKFVSLNNLWITKCPKLAAVGDNWNNLLPSKLTELYIENCGELDVPLLESSSHLTTLTDLTICDSANITHIPSTENVFGSLSSLNISECPKLIEFSSMQQAHSVDQGSNVASLKIKRLEIDQLSLLSIDPLRSLRSVSALSVFQCSSIDAWSEQWLLQNSSTLGELNIWNASTLRSLPATMARFTALEYLRIWHADSLVELPDLPAPLNVLEIKSSDGADKF</sequence>
<dbReference type="Gene3D" id="3.40.50.300">
    <property type="entry name" value="P-loop containing nucleotide triphosphate hydrolases"/>
    <property type="match status" value="1"/>
</dbReference>
<dbReference type="GO" id="GO:0009626">
    <property type="term" value="P:plant-type hypersensitive response"/>
    <property type="evidence" value="ECO:0007669"/>
    <property type="project" value="UniProtKB-ARBA"/>
</dbReference>
<dbReference type="Gene3D" id="1.10.10.10">
    <property type="entry name" value="Winged helix-like DNA-binding domain superfamily/Winged helix DNA-binding domain"/>
    <property type="match status" value="1"/>
</dbReference>
<keyword evidence="4" id="KW-0547">Nucleotide-binding</keyword>
<feature type="region of interest" description="Disordered" evidence="7">
    <location>
        <begin position="102"/>
        <end position="121"/>
    </location>
</feature>
<dbReference type="InterPro" id="IPR036388">
    <property type="entry name" value="WH-like_DNA-bd_sf"/>
</dbReference>
<dbReference type="Pfam" id="PF23559">
    <property type="entry name" value="WHD_DRP"/>
    <property type="match status" value="1"/>
</dbReference>
<dbReference type="Pfam" id="PF00931">
    <property type="entry name" value="NB-ARC"/>
    <property type="match status" value="1"/>
</dbReference>
<dbReference type="InterPro" id="IPR027417">
    <property type="entry name" value="P-loop_NTPase"/>
</dbReference>
<protein>
    <submittedName>
        <fullName evidence="12">Disease resistance protein RGA2</fullName>
    </submittedName>
</protein>
<proteinExistence type="inferred from homology"/>
<name>A0AAV8EN51_9POAL</name>
<dbReference type="EMBL" id="JAMFTS010000003">
    <property type="protein sequence ID" value="KAJ4779933.1"/>
    <property type="molecule type" value="Genomic_DNA"/>
</dbReference>
<dbReference type="GO" id="GO:0005524">
    <property type="term" value="F:ATP binding"/>
    <property type="evidence" value="ECO:0007669"/>
    <property type="project" value="UniProtKB-KW"/>
</dbReference>
<dbReference type="GO" id="GO:0002758">
    <property type="term" value="P:innate immune response-activating signaling pathway"/>
    <property type="evidence" value="ECO:0007669"/>
    <property type="project" value="UniProtKB-ARBA"/>
</dbReference>
<evidence type="ECO:0000256" key="7">
    <source>
        <dbReference type="SAM" id="MobiDB-lite"/>
    </source>
</evidence>
<evidence type="ECO:0000256" key="4">
    <source>
        <dbReference type="ARBA" id="ARBA00022741"/>
    </source>
</evidence>
<organism evidence="12 13">
    <name type="scientific">Rhynchospora pubera</name>
    <dbReference type="NCBI Taxonomy" id="906938"/>
    <lineage>
        <taxon>Eukaryota</taxon>
        <taxon>Viridiplantae</taxon>
        <taxon>Streptophyta</taxon>
        <taxon>Embryophyta</taxon>
        <taxon>Tracheophyta</taxon>
        <taxon>Spermatophyta</taxon>
        <taxon>Magnoliopsida</taxon>
        <taxon>Liliopsida</taxon>
        <taxon>Poales</taxon>
        <taxon>Cyperaceae</taxon>
        <taxon>Cyperoideae</taxon>
        <taxon>Rhynchosporeae</taxon>
        <taxon>Rhynchospora</taxon>
    </lineage>
</organism>
<dbReference type="PANTHER" id="PTHR36766:SF60">
    <property type="entry name" value="NB-ARC DOMAIN-CONTAINING PROTEIN"/>
    <property type="match status" value="1"/>
</dbReference>
<dbReference type="Pfam" id="PF18052">
    <property type="entry name" value="Rx_N"/>
    <property type="match status" value="1"/>
</dbReference>
<dbReference type="SUPFAM" id="SSF52058">
    <property type="entry name" value="L domain-like"/>
    <property type="match status" value="3"/>
</dbReference>
<dbReference type="Proteomes" id="UP001140206">
    <property type="component" value="Chromosome 3"/>
</dbReference>
<dbReference type="InterPro" id="IPR032675">
    <property type="entry name" value="LRR_dom_sf"/>
</dbReference>
<dbReference type="InterPro" id="IPR002182">
    <property type="entry name" value="NB-ARC"/>
</dbReference>
<gene>
    <name evidence="12" type="ORF">LUZ62_064190</name>
</gene>
<evidence type="ECO:0000259" key="10">
    <source>
        <dbReference type="Pfam" id="PF23559"/>
    </source>
</evidence>
<dbReference type="Pfam" id="PF25019">
    <property type="entry name" value="LRR_R13L1-DRL21"/>
    <property type="match status" value="1"/>
</dbReference>
<keyword evidence="6" id="KW-0067">ATP-binding</keyword>
<dbReference type="Gene3D" id="1.20.5.4130">
    <property type="match status" value="1"/>
</dbReference>
<dbReference type="Gene3D" id="3.80.10.10">
    <property type="entry name" value="Ribonuclease Inhibitor"/>
    <property type="match status" value="4"/>
</dbReference>
<evidence type="ECO:0000313" key="12">
    <source>
        <dbReference type="EMBL" id="KAJ4779933.1"/>
    </source>
</evidence>
<evidence type="ECO:0000259" key="11">
    <source>
        <dbReference type="Pfam" id="PF25019"/>
    </source>
</evidence>
<feature type="domain" description="Disease resistance protein winged helix" evidence="10">
    <location>
        <begin position="454"/>
        <end position="523"/>
    </location>
</feature>
<evidence type="ECO:0000259" key="9">
    <source>
        <dbReference type="Pfam" id="PF18052"/>
    </source>
</evidence>
<comment type="caution">
    <text evidence="12">The sequence shown here is derived from an EMBL/GenBank/DDBJ whole genome shotgun (WGS) entry which is preliminary data.</text>
</comment>
<keyword evidence="5" id="KW-0611">Plant defense</keyword>
<dbReference type="InterPro" id="IPR058922">
    <property type="entry name" value="WHD_DRP"/>
</dbReference>
<feature type="domain" description="NB-ARC" evidence="8">
    <location>
        <begin position="193"/>
        <end position="367"/>
    </location>
</feature>
<evidence type="ECO:0000313" key="13">
    <source>
        <dbReference type="Proteomes" id="UP001140206"/>
    </source>
</evidence>
<evidence type="ECO:0000256" key="3">
    <source>
        <dbReference type="ARBA" id="ARBA00022737"/>
    </source>
</evidence>
<accession>A0AAV8EN51</accession>
<evidence type="ECO:0000256" key="6">
    <source>
        <dbReference type="ARBA" id="ARBA00022840"/>
    </source>
</evidence>
<dbReference type="InterPro" id="IPR041118">
    <property type="entry name" value="Rx_N"/>
</dbReference>
<keyword evidence="2" id="KW-0433">Leucine-rich repeat</keyword>
<evidence type="ECO:0000259" key="8">
    <source>
        <dbReference type="Pfam" id="PF00931"/>
    </source>
</evidence>
<dbReference type="GO" id="GO:0042742">
    <property type="term" value="P:defense response to bacterium"/>
    <property type="evidence" value="ECO:0007669"/>
    <property type="project" value="UniProtKB-ARBA"/>
</dbReference>
<dbReference type="FunFam" id="1.10.10.10:FF:000322">
    <property type="entry name" value="Probable disease resistance protein At1g63360"/>
    <property type="match status" value="1"/>
</dbReference>
<dbReference type="PANTHER" id="PTHR36766">
    <property type="entry name" value="PLANT BROAD-SPECTRUM MILDEW RESISTANCE PROTEIN RPW8"/>
    <property type="match status" value="1"/>
</dbReference>
<reference evidence="12" key="1">
    <citation type="submission" date="2022-08" db="EMBL/GenBank/DDBJ databases">
        <authorList>
            <person name="Marques A."/>
        </authorList>
    </citation>
    <scope>NUCLEOTIDE SEQUENCE</scope>
    <source>
        <strain evidence="12">RhyPub2mFocal</strain>
        <tissue evidence="12">Leaves</tissue>
    </source>
</reference>
<evidence type="ECO:0000256" key="1">
    <source>
        <dbReference type="ARBA" id="ARBA00008894"/>
    </source>
</evidence>
<dbReference type="FunFam" id="3.40.50.300:FF:001091">
    <property type="entry name" value="Probable disease resistance protein At1g61300"/>
    <property type="match status" value="1"/>
</dbReference>
<dbReference type="InterPro" id="IPR056789">
    <property type="entry name" value="LRR_R13L1-DRL21"/>
</dbReference>
<evidence type="ECO:0000256" key="2">
    <source>
        <dbReference type="ARBA" id="ARBA00022614"/>
    </source>
</evidence>
<feature type="domain" description="R13L1/DRL21-like LRR repeat region" evidence="11">
    <location>
        <begin position="710"/>
        <end position="831"/>
    </location>
</feature>
<feature type="domain" description="Disease resistance N-terminal" evidence="9">
    <location>
        <begin position="21"/>
        <end position="112"/>
    </location>
</feature>
<comment type="similarity">
    <text evidence="1">Belongs to the disease resistance NB-LRR family.</text>
</comment>